<evidence type="ECO:0000259" key="10">
    <source>
        <dbReference type="PROSITE" id="PS50110"/>
    </source>
</evidence>
<dbReference type="GO" id="GO:0005886">
    <property type="term" value="C:plasma membrane"/>
    <property type="evidence" value="ECO:0007669"/>
    <property type="project" value="UniProtKB-SubCell"/>
</dbReference>
<dbReference type="PROSITE" id="PS50112">
    <property type="entry name" value="PAS"/>
    <property type="match status" value="1"/>
</dbReference>
<evidence type="ECO:0000256" key="2">
    <source>
        <dbReference type="ARBA" id="ARBA00004429"/>
    </source>
</evidence>
<evidence type="ECO:0000313" key="12">
    <source>
        <dbReference type="EMBL" id="PWK35463.1"/>
    </source>
</evidence>
<accession>A0A316EWZ5</accession>
<protein>
    <recommendedName>
        <fullName evidence="3">histidine kinase</fullName>
        <ecNumber evidence="3">2.7.13.3</ecNumber>
    </recommendedName>
</protein>
<gene>
    <name evidence="12" type="ORF">C7419_102741</name>
</gene>
<evidence type="ECO:0000256" key="8">
    <source>
        <dbReference type="SAM" id="MobiDB-lite"/>
    </source>
</evidence>
<sequence length="654" mass="69403">MWQRQAPVMAPAREGSVGTHGGGVPRGMTDGWASQPAWLEALQDVAVFDLTADGHIRQWTGAARRVFRYAEDEVLGRHLSCLLSGGSLQGTTAHDDTLSVDGAADGDRWLDRWFDTACAEGHAEWRGWCARRDGSVFYAHMHAVPSNDGLAVACHDVTVRHAAEERAEQAEARRTQLANALPNHAVLELTLDGVILEWNDGATALTGYSAGDAIGQPVSLLYSRQDIGSGNDLAVLDTVRAQGAWTGEDRLQRKDGTLVRCGISLMLSRDAAACPTGILWTARDMTDAARLRELEGSGQRVQAFLAILAHELRNPLAPIRNAVDVIRLTSPADGRIRHCADIIGRQVHLLTRLVSDLMDVGRVTTGKLKVQLAPTMYNEIVSTCIEAVRPVIESAGQRLSVTLPADPLFVNADAGRLGQVLSNLLSNATKYTARGGAISVGVSAEGGNVVTTVADTGEGVAPEAIDRIFNLFAQEGDAAGQRGGLGIGLALARAVVEAHGGAIQASSPGRGRGSTFTVILPEVEMDGESVVRAVPEASVARRVLIVDDNADSADSMVELLAVLGHEARAAYGGAQALEIARDFVPDVVLLDLEMPEMDGYEVIAAMHARGLGARVFALTGRGTADDRRRALDAGFVDHLVKPITVESLNGALRA</sequence>
<dbReference type="SMART" id="SM00091">
    <property type="entry name" value="PAS"/>
    <property type="match status" value="2"/>
</dbReference>
<comment type="catalytic activity">
    <reaction evidence="1">
        <text>ATP + protein L-histidine = ADP + protein N-phospho-L-histidine.</text>
        <dbReference type="EC" id="2.7.13.3"/>
    </reaction>
</comment>
<keyword evidence="13" id="KW-1185">Reference proteome</keyword>
<reference evidence="12 13" key="1">
    <citation type="submission" date="2018-05" db="EMBL/GenBank/DDBJ databases">
        <title>Genomic Encyclopedia of Type Strains, Phase IV (KMG-V): Genome sequencing to study the core and pangenomes of soil and plant-associated prokaryotes.</title>
        <authorList>
            <person name="Whitman W."/>
        </authorList>
    </citation>
    <scope>NUCLEOTIDE SEQUENCE [LARGE SCALE GENOMIC DNA]</scope>
    <source>
        <strain evidence="12 13">SLV-132</strain>
    </source>
</reference>
<dbReference type="CDD" id="cd00130">
    <property type="entry name" value="PAS"/>
    <property type="match status" value="2"/>
</dbReference>
<dbReference type="InterPro" id="IPR001789">
    <property type="entry name" value="Sig_transdc_resp-reg_receiver"/>
</dbReference>
<organism evidence="12 13">
    <name type="scientific">Cupriavidus plantarum</name>
    <dbReference type="NCBI Taxonomy" id="942865"/>
    <lineage>
        <taxon>Bacteria</taxon>
        <taxon>Pseudomonadati</taxon>
        <taxon>Pseudomonadota</taxon>
        <taxon>Betaproteobacteria</taxon>
        <taxon>Burkholderiales</taxon>
        <taxon>Burkholderiaceae</taxon>
        <taxon>Cupriavidus</taxon>
    </lineage>
</organism>
<feature type="modified residue" description="4-aspartylphosphate" evidence="7">
    <location>
        <position position="591"/>
    </location>
</feature>
<evidence type="ECO:0000256" key="6">
    <source>
        <dbReference type="ARBA" id="ARBA00022777"/>
    </source>
</evidence>
<dbReference type="SMART" id="SM00387">
    <property type="entry name" value="HATPase_c"/>
    <property type="match status" value="1"/>
</dbReference>
<dbReference type="Gene3D" id="3.40.50.2300">
    <property type="match status" value="1"/>
</dbReference>
<keyword evidence="4 7" id="KW-0597">Phosphoprotein</keyword>
<dbReference type="Gene3D" id="1.10.287.130">
    <property type="match status" value="1"/>
</dbReference>
<dbReference type="PANTHER" id="PTHR43547:SF2">
    <property type="entry name" value="HYBRID SIGNAL TRANSDUCTION HISTIDINE KINASE C"/>
    <property type="match status" value="1"/>
</dbReference>
<dbReference type="InterPro" id="IPR003661">
    <property type="entry name" value="HisK_dim/P_dom"/>
</dbReference>
<dbReference type="SUPFAM" id="SSF52172">
    <property type="entry name" value="CheY-like"/>
    <property type="match status" value="1"/>
</dbReference>
<dbReference type="CDD" id="cd00082">
    <property type="entry name" value="HisKA"/>
    <property type="match status" value="1"/>
</dbReference>
<dbReference type="PROSITE" id="PS50110">
    <property type="entry name" value="RESPONSE_REGULATORY"/>
    <property type="match status" value="1"/>
</dbReference>
<dbReference type="PRINTS" id="PR00344">
    <property type="entry name" value="BCTRLSENSOR"/>
</dbReference>
<evidence type="ECO:0000259" key="11">
    <source>
        <dbReference type="PROSITE" id="PS50112"/>
    </source>
</evidence>
<dbReference type="SUPFAM" id="SSF47384">
    <property type="entry name" value="Homodimeric domain of signal transducing histidine kinase"/>
    <property type="match status" value="1"/>
</dbReference>
<dbReference type="InterPro" id="IPR000014">
    <property type="entry name" value="PAS"/>
</dbReference>
<feature type="domain" description="Histidine kinase" evidence="9">
    <location>
        <begin position="307"/>
        <end position="524"/>
    </location>
</feature>
<keyword evidence="5" id="KW-0808">Transferase</keyword>
<dbReference type="GO" id="GO:0000155">
    <property type="term" value="F:phosphorelay sensor kinase activity"/>
    <property type="evidence" value="ECO:0007669"/>
    <property type="project" value="InterPro"/>
</dbReference>
<dbReference type="InterPro" id="IPR035965">
    <property type="entry name" value="PAS-like_dom_sf"/>
</dbReference>
<dbReference type="InterPro" id="IPR013767">
    <property type="entry name" value="PAS_fold"/>
</dbReference>
<dbReference type="Pfam" id="PF00989">
    <property type="entry name" value="PAS"/>
    <property type="match status" value="2"/>
</dbReference>
<name>A0A316EWZ5_9BURK</name>
<dbReference type="EMBL" id="QGGT01000002">
    <property type="protein sequence ID" value="PWK35463.1"/>
    <property type="molecule type" value="Genomic_DNA"/>
</dbReference>
<dbReference type="InterPro" id="IPR003594">
    <property type="entry name" value="HATPase_dom"/>
</dbReference>
<dbReference type="RefSeq" id="WP_181366171.1">
    <property type="nucleotide sequence ID" value="NZ_QGGT01000002.1"/>
</dbReference>
<dbReference type="SUPFAM" id="SSF55874">
    <property type="entry name" value="ATPase domain of HSP90 chaperone/DNA topoisomerase II/histidine kinase"/>
    <property type="match status" value="1"/>
</dbReference>
<evidence type="ECO:0000313" key="13">
    <source>
        <dbReference type="Proteomes" id="UP000245754"/>
    </source>
</evidence>
<dbReference type="Gene3D" id="3.30.565.10">
    <property type="entry name" value="Histidine kinase-like ATPase, C-terminal domain"/>
    <property type="match status" value="1"/>
</dbReference>
<dbReference type="Pfam" id="PF00512">
    <property type="entry name" value="HisKA"/>
    <property type="match status" value="1"/>
</dbReference>
<evidence type="ECO:0000256" key="1">
    <source>
        <dbReference type="ARBA" id="ARBA00000085"/>
    </source>
</evidence>
<dbReference type="SMART" id="SM00448">
    <property type="entry name" value="REC"/>
    <property type="match status" value="1"/>
</dbReference>
<evidence type="ECO:0000256" key="5">
    <source>
        <dbReference type="ARBA" id="ARBA00022679"/>
    </source>
</evidence>
<evidence type="ECO:0000256" key="4">
    <source>
        <dbReference type="ARBA" id="ARBA00022553"/>
    </source>
</evidence>
<comment type="caution">
    <text evidence="12">The sequence shown here is derived from an EMBL/GenBank/DDBJ whole genome shotgun (WGS) entry which is preliminary data.</text>
</comment>
<dbReference type="SUPFAM" id="SSF55785">
    <property type="entry name" value="PYP-like sensor domain (PAS domain)"/>
    <property type="match status" value="2"/>
</dbReference>
<feature type="domain" description="PAS" evidence="11">
    <location>
        <begin position="173"/>
        <end position="216"/>
    </location>
</feature>
<dbReference type="PANTHER" id="PTHR43547">
    <property type="entry name" value="TWO-COMPONENT HISTIDINE KINASE"/>
    <property type="match status" value="1"/>
</dbReference>
<feature type="region of interest" description="Disordered" evidence="8">
    <location>
        <begin position="1"/>
        <end position="24"/>
    </location>
</feature>
<keyword evidence="6" id="KW-0418">Kinase</keyword>
<dbReference type="AlphaFoldDB" id="A0A316EWZ5"/>
<dbReference type="Proteomes" id="UP000245754">
    <property type="component" value="Unassembled WGS sequence"/>
</dbReference>
<dbReference type="InterPro" id="IPR005467">
    <property type="entry name" value="His_kinase_dom"/>
</dbReference>
<dbReference type="NCBIfam" id="TIGR00229">
    <property type="entry name" value="sensory_box"/>
    <property type="match status" value="1"/>
</dbReference>
<feature type="domain" description="Response regulatory" evidence="10">
    <location>
        <begin position="542"/>
        <end position="654"/>
    </location>
</feature>
<dbReference type="Pfam" id="PF00072">
    <property type="entry name" value="Response_reg"/>
    <property type="match status" value="1"/>
</dbReference>
<dbReference type="Pfam" id="PF02518">
    <property type="entry name" value="HATPase_c"/>
    <property type="match status" value="1"/>
</dbReference>
<dbReference type="PROSITE" id="PS50109">
    <property type="entry name" value="HIS_KIN"/>
    <property type="match status" value="1"/>
</dbReference>
<dbReference type="Gene3D" id="3.30.450.20">
    <property type="entry name" value="PAS domain"/>
    <property type="match status" value="2"/>
</dbReference>
<evidence type="ECO:0000256" key="3">
    <source>
        <dbReference type="ARBA" id="ARBA00012438"/>
    </source>
</evidence>
<dbReference type="InterPro" id="IPR004358">
    <property type="entry name" value="Sig_transdc_His_kin-like_C"/>
</dbReference>
<dbReference type="EC" id="2.7.13.3" evidence="3"/>
<dbReference type="GO" id="GO:0006355">
    <property type="term" value="P:regulation of DNA-templated transcription"/>
    <property type="evidence" value="ECO:0007669"/>
    <property type="project" value="InterPro"/>
</dbReference>
<dbReference type="InterPro" id="IPR036097">
    <property type="entry name" value="HisK_dim/P_sf"/>
</dbReference>
<comment type="subcellular location">
    <subcellularLocation>
        <location evidence="2">Cell inner membrane</location>
        <topology evidence="2">Multi-pass membrane protein</topology>
    </subcellularLocation>
</comment>
<dbReference type="FunFam" id="3.30.565.10:FF:000006">
    <property type="entry name" value="Sensor histidine kinase WalK"/>
    <property type="match status" value="1"/>
</dbReference>
<dbReference type="InterPro" id="IPR011006">
    <property type="entry name" value="CheY-like_superfamily"/>
</dbReference>
<dbReference type="InterPro" id="IPR036890">
    <property type="entry name" value="HATPase_C_sf"/>
</dbReference>
<evidence type="ECO:0000256" key="7">
    <source>
        <dbReference type="PROSITE-ProRule" id="PRU00169"/>
    </source>
</evidence>
<proteinExistence type="predicted"/>
<dbReference type="SMART" id="SM00388">
    <property type="entry name" value="HisKA"/>
    <property type="match status" value="1"/>
</dbReference>
<evidence type="ECO:0000259" key="9">
    <source>
        <dbReference type="PROSITE" id="PS50109"/>
    </source>
</evidence>